<evidence type="ECO:0000256" key="2">
    <source>
        <dbReference type="PROSITE-ProRule" id="PRU00176"/>
    </source>
</evidence>
<keyword evidence="5" id="KW-1185">Reference proteome</keyword>
<dbReference type="PANTHER" id="PTHR48025">
    <property type="entry name" value="OS02G0815200 PROTEIN"/>
    <property type="match status" value="1"/>
</dbReference>
<accession>A0AAN9TG93</accession>
<evidence type="ECO:0000256" key="1">
    <source>
        <dbReference type="ARBA" id="ARBA00022884"/>
    </source>
</evidence>
<dbReference type="SUPFAM" id="SSF54928">
    <property type="entry name" value="RNA-binding domain, RBD"/>
    <property type="match status" value="1"/>
</dbReference>
<dbReference type="InterPro" id="IPR012677">
    <property type="entry name" value="Nucleotide-bd_a/b_plait_sf"/>
</dbReference>
<dbReference type="PROSITE" id="PS50102">
    <property type="entry name" value="RRM"/>
    <property type="match status" value="1"/>
</dbReference>
<evidence type="ECO:0000313" key="5">
    <source>
        <dbReference type="Proteomes" id="UP001367676"/>
    </source>
</evidence>
<protein>
    <recommendedName>
        <fullName evidence="3">RRM domain-containing protein</fullName>
    </recommendedName>
</protein>
<keyword evidence="1 2" id="KW-0694">RNA-binding</keyword>
<dbReference type="InterPro" id="IPR000504">
    <property type="entry name" value="RRM_dom"/>
</dbReference>
<dbReference type="InterPro" id="IPR050502">
    <property type="entry name" value="Euk_RNA-bind_prot"/>
</dbReference>
<dbReference type="GO" id="GO:0003729">
    <property type="term" value="F:mRNA binding"/>
    <property type="evidence" value="ECO:0007669"/>
    <property type="project" value="TreeGrafter"/>
</dbReference>
<dbReference type="Gene3D" id="3.30.70.330">
    <property type="match status" value="1"/>
</dbReference>
<organism evidence="4 5">
    <name type="scientific">Parthenolecanium corni</name>
    <dbReference type="NCBI Taxonomy" id="536013"/>
    <lineage>
        <taxon>Eukaryota</taxon>
        <taxon>Metazoa</taxon>
        <taxon>Ecdysozoa</taxon>
        <taxon>Arthropoda</taxon>
        <taxon>Hexapoda</taxon>
        <taxon>Insecta</taxon>
        <taxon>Pterygota</taxon>
        <taxon>Neoptera</taxon>
        <taxon>Paraneoptera</taxon>
        <taxon>Hemiptera</taxon>
        <taxon>Sternorrhyncha</taxon>
        <taxon>Coccoidea</taxon>
        <taxon>Coccidae</taxon>
        <taxon>Parthenolecanium</taxon>
    </lineage>
</organism>
<dbReference type="SMART" id="SM00360">
    <property type="entry name" value="RRM"/>
    <property type="match status" value="1"/>
</dbReference>
<gene>
    <name evidence="4" type="ORF">V9T40_003997</name>
</gene>
<dbReference type="InterPro" id="IPR035979">
    <property type="entry name" value="RBD_domain_sf"/>
</dbReference>
<comment type="caution">
    <text evidence="4">The sequence shown here is derived from an EMBL/GenBank/DDBJ whole genome shotgun (WGS) entry which is preliminary data.</text>
</comment>
<feature type="domain" description="RRM" evidence="3">
    <location>
        <begin position="1"/>
        <end position="84"/>
    </location>
</feature>
<dbReference type="Proteomes" id="UP001367676">
    <property type="component" value="Unassembled WGS sequence"/>
</dbReference>
<evidence type="ECO:0000313" key="4">
    <source>
        <dbReference type="EMBL" id="KAK7586121.1"/>
    </source>
</evidence>
<sequence>MYFNGGLYDDFFCFYGYQLLKLVQKYGEIEKFDLLYHRTGPLAGKSRGYGFVTYKKDADAEKALSSLHNKLFGGKRLCVKKAQSMKQEDYENFKLKPILQLPVLAGPREQVSNQNQSSKIWAIEKKLQMMEKKSDLDSFLFEPAVKKPKVITSGCSSKSDNFVKKK</sequence>
<proteinExistence type="predicted"/>
<name>A0AAN9TG93_9HEMI</name>
<dbReference type="EMBL" id="JBBCAQ010000027">
    <property type="protein sequence ID" value="KAK7586121.1"/>
    <property type="molecule type" value="Genomic_DNA"/>
</dbReference>
<reference evidence="4 5" key="1">
    <citation type="submission" date="2024-03" db="EMBL/GenBank/DDBJ databases">
        <title>Adaptation during the transition from Ophiocordyceps entomopathogen to insect associate is accompanied by gene loss and intensified selection.</title>
        <authorList>
            <person name="Ward C.M."/>
            <person name="Onetto C.A."/>
            <person name="Borneman A.R."/>
        </authorList>
    </citation>
    <scope>NUCLEOTIDE SEQUENCE [LARGE SCALE GENOMIC DNA]</scope>
    <source>
        <strain evidence="4">AWRI1</strain>
        <tissue evidence="4">Single Adult Female</tissue>
    </source>
</reference>
<dbReference type="AlphaFoldDB" id="A0AAN9TG93"/>
<dbReference type="PANTHER" id="PTHR48025:SF1">
    <property type="entry name" value="RRM DOMAIN-CONTAINING PROTEIN"/>
    <property type="match status" value="1"/>
</dbReference>
<evidence type="ECO:0000259" key="3">
    <source>
        <dbReference type="PROSITE" id="PS50102"/>
    </source>
</evidence>
<dbReference type="Pfam" id="PF00076">
    <property type="entry name" value="RRM_1"/>
    <property type="match status" value="1"/>
</dbReference>